<dbReference type="AlphaFoldDB" id="A0A1Y2M4Q6"/>
<name>A0A1Y2M4Q6_EPING</name>
<keyword evidence="1" id="KW-0732">Signal</keyword>
<reference evidence="2 3" key="1">
    <citation type="journal article" date="2017" name="Genome Announc.">
        <title>Genome sequence of the saprophytic ascomycete Epicoccum nigrum ICMP 19927 strain isolated from New Zealand.</title>
        <authorList>
            <person name="Fokin M."/>
            <person name="Fleetwood D."/>
            <person name="Weir B.S."/>
            <person name="Villas-Boas S.G."/>
        </authorList>
    </citation>
    <scope>NUCLEOTIDE SEQUENCE [LARGE SCALE GENOMIC DNA]</scope>
    <source>
        <strain evidence="2 3">ICMP 19927</strain>
    </source>
</reference>
<evidence type="ECO:0000313" key="2">
    <source>
        <dbReference type="EMBL" id="OSS50799.1"/>
    </source>
</evidence>
<protein>
    <submittedName>
        <fullName evidence="2">Uncharacterized protein</fullName>
    </submittedName>
</protein>
<sequence>MRILAVTTTAALITSATAIGGTASSLGHLIFSHHHKDKDSNPIQQHICECVGVDHAKKRCLFRCMQSLDDDKTANGMVEWMNTTHGVHCARWKFDIKPALTCDVKDTETCHQFVYPY</sequence>
<dbReference type="Proteomes" id="UP000193240">
    <property type="component" value="Unassembled WGS sequence"/>
</dbReference>
<dbReference type="EMBL" id="KZ107841">
    <property type="protein sequence ID" value="OSS50799.1"/>
    <property type="molecule type" value="Genomic_DNA"/>
</dbReference>
<dbReference type="InParanoid" id="A0A1Y2M4Q6"/>
<accession>A0A1Y2M4Q6</accession>
<gene>
    <name evidence="2" type="ORF">B5807_04377</name>
</gene>
<evidence type="ECO:0000256" key="1">
    <source>
        <dbReference type="SAM" id="SignalP"/>
    </source>
</evidence>
<proteinExistence type="predicted"/>
<feature type="chain" id="PRO_5012847528" evidence="1">
    <location>
        <begin position="19"/>
        <end position="117"/>
    </location>
</feature>
<keyword evidence="3" id="KW-1185">Reference proteome</keyword>
<feature type="signal peptide" evidence="1">
    <location>
        <begin position="1"/>
        <end position="18"/>
    </location>
</feature>
<evidence type="ECO:0000313" key="3">
    <source>
        <dbReference type="Proteomes" id="UP000193240"/>
    </source>
</evidence>
<organism evidence="2 3">
    <name type="scientific">Epicoccum nigrum</name>
    <name type="common">Soil fungus</name>
    <name type="synonym">Epicoccum purpurascens</name>
    <dbReference type="NCBI Taxonomy" id="105696"/>
    <lineage>
        <taxon>Eukaryota</taxon>
        <taxon>Fungi</taxon>
        <taxon>Dikarya</taxon>
        <taxon>Ascomycota</taxon>
        <taxon>Pezizomycotina</taxon>
        <taxon>Dothideomycetes</taxon>
        <taxon>Pleosporomycetidae</taxon>
        <taxon>Pleosporales</taxon>
        <taxon>Pleosporineae</taxon>
        <taxon>Didymellaceae</taxon>
        <taxon>Epicoccum</taxon>
    </lineage>
</organism>